<evidence type="ECO:0000256" key="1">
    <source>
        <dbReference type="SAM" id="MobiDB-lite"/>
    </source>
</evidence>
<proteinExistence type="predicted"/>
<dbReference type="EMBL" id="LR593887">
    <property type="protein sequence ID" value="VTS08258.1"/>
    <property type="molecule type" value="Genomic_DNA"/>
</dbReference>
<evidence type="ECO:0000313" key="2">
    <source>
        <dbReference type="EMBL" id="VIP05451.1"/>
    </source>
</evidence>
<accession>A0A6C2YVP0</accession>
<name>A0A6C2YVP0_9BACT</name>
<dbReference type="EMBL" id="LR586016">
    <property type="protein sequence ID" value="VIP05451.1"/>
    <property type="molecule type" value="Genomic_DNA"/>
</dbReference>
<keyword evidence="3" id="KW-1185">Reference proteome</keyword>
<dbReference type="KEGG" id="tim:GMBLW1_37420"/>
<dbReference type="AlphaFoldDB" id="A0A6C2YVP0"/>
<reference evidence="2" key="1">
    <citation type="submission" date="2019-04" db="EMBL/GenBank/DDBJ databases">
        <authorList>
            <consortium name="Science for Life Laboratories"/>
        </authorList>
    </citation>
    <scope>NUCLEOTIDE SEQUENCE</scope>
    <source>
        <strain evidence="2">MBLW1</strain>
    </source>
</reference>
<dbReference type="Proteomes" id="UP000464378">
    <property type="component" value="Chromosome"/>
</dbReference>
<organism evidence="2">
    <name type="scientific">Tuwongella immobilis</name>
    <dbReference type="NCBI Taxonomy" id="692036"/>
    <lineage>
        <taxon>Bacteria</taxon>
        <taxon>Pseudomonadati</taxon>
        <taxon>Planctomycetota</taxon>
        <taxon>Planctomycetia</taxon>
        <taxon>Gemmatales</taxon>
        <taxon>Gemmataceae</taxon>
        <taxon>Tuwongella</taxon>
    </lineage>
</organism>
<evidence type="ECO:0000313" key="3">
    <source>
        <dbReference type="Proteomes" id="UP000464378"/>
    </source>
</evidence>
<feature type="region of interest" description="Disordered" evidence="1">
    <location>
        <begin position="69"/>
        <end position="88"/>
    </location>
</feature>
<dbReference type="InParanoid" id="A0A6C2YVP0"/>
<sequence length="88" mass="9791">MPGMGYEPRRNLPRDWAALPSLHFRSSHPRPPGETEPNHASVRIIRSSVGTCRRIFQKKVKILERPTHVGPFSSVGAIPQAPQGVNTE</sequence>
<protein>
    <submittedName>
        <fullName evidence="2">Uncharacterized protein</fullName>
    </submittedName>
</protein>
<gene>
    <name evidence="2" type="ORF">GMBLW1_37420</name>
</gene>